<dbReference type="AlphaFoldDB" id="A0A167HAB3"/>
<dbReference type="RefSeq" id="WP_066093449.1">
    <property type="nucleotide sequence ID" value="NZ_CP017476.1"/>
</dbReference>
<protein>
    <recommendedName>
        <fullName evidence="5">DUF2164 domain-containing protein</fullName>
    </recommendedName>
</protein>
<name>A0A167HAB3_9BURK</name>
<dbReference type="EMBL" id="CP017476">
    <property type="protein sequence ID" value="AOW12716.1"/>
    <property type="molecule type" value="Genomic_DNA"/>
</dbReference>
<evidence type="ECO:0000313" key="2">
    <source>
        <dbReference type="EMBL" id="OAD40588.1"/>
    </source>
</evidence>
<organism evidence="1 4">
    <name type="scientific">Hydrogenophaga crassostreae</name>
    <dbReference type="NCBI Taxonomy" id="1763535"/>
    <lineage>
        <taxon>Bacteria</taxon>
        <taxon>Pseudomonadati</taxon>
        <taxon>Pseudomonadota</taxon>
        <taxon>Betaproteobacteria</taxon>
        <taxon>Burkholderiales</taxon>
        <taxon>Comamonadaceae</taxon>
        <taxon>Hydrogenophaga</taxon>
    </lineage>
</organism>
<reference evidence="2 3" key="1">
    <citation type="submission" date="2016-02" db="EMBL/GenBank/DDBJ databases">
        <title>Draft genome sequence of Hydrogenophaga sp. LPB0072.</title>
        <authorList>
            <person name="Shin S.-K."/>
            <person name="Yi H."/>
        </authorList>
    </citation>
    <scope>NUCLEOTIDE SEQUENCE [LARGE SCALE GENOMIC DNA]</scope>
    <source>
        <strain evidence="2 3">LPB0072</strain>
    </source>
</reference>
<evidence type="ECO:0000313" key="4">
    <source>
        <dbReference type="Proteomes" id="UP000185680"/>
    </source>
</evidence>
<evidence type="ECO:0000313" key="3">
    <source>
        <dbReference type="Proteomes" id="UP000185657"/>
    </source>
</evidence>
<dbReference type="OrthoDB" id="573733at2"/>
<evidence type="ECO:0008006" key="5">
    <source>
        <dbReference type="Google" id="ProtNLM"/>
    </source>
</evidence>
<dbReference type="Proteomes" id="UP000185657">
    <property type="component" value="Unassembled WGS sequence"/>
</dbReference>
<sequence>MTIELSKPDHEQAIASIERYFRVNRDERIGNLEAGALLAFFLEELAPVAYNRGVTDAQSNIQTRVAEVDFEVHQTEFGYWSKFDKAAKGKR</sequence>
<dbReference type="KEGG" id="hyl:LPB072_07535"/>
<reference evidence="1 4" key="2">
    <citation type="submission" date="2016-10" db="EMBL/GenBank/DDBJ databases">
        <title>Hydorgenophaga sp. LPB0072 isolated from gastropod.</title>
        <authorList>
            <person name="Kim E."/>
            <person name="Yi H."/>
        </authorList>
    </citation>
    <scope>NUCLEOTIDE SEQUENCE [LARGE SCALE GENOMIC DNA]</scope>
    <source>
        <strain evidence="1 4">LPB0072</strain>
    </source>
</reference>
<dbReference type="Proteomes" id="UP000185680">
    <property type="component" value="Chromosome"/>
</dbReference>
<dbReference type="Pfam" id="PF09932">
    <property type="entry name" value="DUF2164"/>
    <property type="match status" value="1"/>
</dbReference>
<accession>A0A167HAB3</accession>
<keyword evidence="3" id="KW-1185">Reference proteome</keyword>
<dbReference type="EMBL" id="LVWD01000030">
    <property type="protein sequence ID" value="OAD40588.1"/>
    <property type="molecule type" value="Genomic_DNA"/>
</dbReference>
<gene>
    <name evidence="1" type="ORF">LPB072_07535</name>
    <name evidence="2" type="ORF">LPB72_17015</name>
</gene>
<dbReference type="InterPro" id="IPR018680">
    <property type="entry name" value="DUF2164"/>
</dbReference>
<evidence type="ECO:0000313" key="1">
    <source>
        <dbReference type="EMBL" id="AOW12716.1"/>
    </source>
</evidence>
<proteinExistence type="predicted"/>
<dbReference type="STRING" id="1763535.LPB072_07535"/>